<organism evidence="3 4">
    <name type="scientific">Streptomyces resistomycificus</name>
    <dbReference type="NCBI Taxonomy" id="67356"/>
    <lineage>
        <taxon>Bacteria</taxon>
        <taxon>Bacillati</taxon>
        <taxon>Actinomycetota</taxon>
        <taxon>Actinomycetes</taxon>
        <taxon>Kitasatosporales</taxon>
        <taxon>Streptomycetaceae</taxon>
        <taxon>Streptomyces</taxon>
        <taxon>Streptomyces aurantiacus group</taxon>
    </lineage>
</organism>
<evidence type="ECO:0000256" key="2">
    <source>
        <dbReference type="SAM" id="SignalP"/>
    </source>
</evidence>
<evidence type="ECO:0000313" key="3">
    <source>
        <dbReference type="EMBL" id="KOG32815.1"/>
    </source>
</evidence>
<keyword evidence="4" id="KW-1185">Reference proteome</keyword>
<dbReference type="OrthoDB" id="4334411at2"/>
<feature type="signal peptide" evidence="2">
    <location>
        <begin position="1"/>
        <end position="20"/>
    </location>
</feature>
<gene>
    <name evidence="3" type="ORF">ADK37_25645</name>
</gene>
<keyword evidence="2" id="KW-0732">Signal</keyword>
<evidence type="ECO:0000313" key="4">
    <source>
        <dbReference type="Proteomes" id="UP000037251"/>
    </source>
</evidence>
<feature type="compositionally biased region" description="Low complexity" evidence="1">
    <location>
        <begin position="44"/>
        <end position="79"/>
    </location>
</feature>
<sequence length="190" mass="19633">MYMGGRRLRFTAVSAMVVLALTGFSSGRGQGNSSKESSDGGGCSSSSQDHGSSTRGGRDPLGSSSSGSRSSESHGSGTSTNDRGGSSQPTPTASSSTAQPLKDGTAVLVQCATTEDPYATVEIRNPNGRDALFTVKVNFKDEHGYPLFDTGDQVSVPAKDKTTYRVAVASSGRVGMIERCEVDPRAAAVR</sequence>
<feature type="chain" id="PRO_5038454385" description="Secreted protein" evidence="2">
    <location>
        <begin position="21"/>
        <end position="190"/>
    </location>
</feature>
<dbReference type="EMBL" id="LGUS01000179">
    <property type="protein sequence ID" value="KOG32815.1"/>
    <property type="molecule type" value="Genomic_DNA"/>
</dbReference>
<name>A0A0L8L3W5_9ACTN</name>
<evidence type="ECO:0000256" key="1">
    <source>
        <dbReference type="SAM" id="MobiDB-lite"/>
    </source>
</evidence>
<protein>
    <recommendedName>
        <fullName evidence="5">Secreted protein</fullName>
    </recommendedName>
</protein>
<reference evidence="4" key="1">
    <citation type="submission" date="2015-07" db="EMBL/GenBank/DDBJ databases">
        <authorList>
            <person name="Ju K.-S."/>
            <person name="Doroghazi J.R."/>
            <person name="Metcalf W.W."/>
        </authorList>
    </citation>
    <scope>NUCLEOTIDE SEQUENCE [LARGE SCALE GENOMIC DNA]</scope>
    <source>
        <strain evidence="4">NRRL 2290</strain>
    </source>
</reference>
<dbReference type="PATRIC" id="fig|67356.5.peg.5489"/>
<dbReference type="Proteomes" id="UP000037251">
    <property type="component" value="Unassembled WGS sequence"/>
</dbReference>
<accession>A0A0L8L3W5</accession>
<feature type="region of interest" description="Disordered" evidence="1">
    <location>
        <begin position="24"/>
        <end position="101"/>
    </location>
</feature>
<proteinExistence type="predicted"/>
<dbReference type="AlphaFoldDB" id="A0A0L8L3W5"/>
<evidence type="ECO:0008006" key="5">
    <source>
        <dbReference type="Google" id="ProtNLM"/>
    </source>
</evidence>
<comment type="caution">
    <text evidence="3">The sequence shown here is derived from an EMBL/GenBank/DDBJ whole genome shotgun (WGS) entry which is preliminary data.</text>
</comment>
<feature type="compositionally biased region" description="Low complexity" evidence="1">
    <location>
        <begin position="86"/>
        <end position="100"/>
    </location>
</feature>